<dbReference type="Proteomes" id="UP000644507">
    <property type="component" value="Unassembled WGS sequence"/>
</dbReference>
<dbReference type="RefSeq" id="WP_308989537.1">
    <property type="nucleotide sequence ID" value="NZ_CP151838.1"/>
</dbReference>
<dbReference type="AlphaFoldDB" id="A0A918TR66"/>
<sequence>MNHLLVSILLGSAVFVCSEEDRTTGGARRSLIDSDPSVVYVADLLPEDEKVELRVTEATQVYATKTGGRKLGPIKEGKVTLIGFDERACKVQGQGKTGWVKPSVLSAENGNIQELLKTVYQREMDVRKLIEAGEVALGMTRDEVCRVLGKPTKQTLRRTKEGIGGSMEFAEYEEVKHYEPVVDPYTGAVYRRYTHTTQEEKGKVVVEFEDGVASAIEESEQETGGDVKVVVRPVVWIW</sequence>
<reference evidence="1" key="1">
    <citation type="journal article" date="2014" name="Int. J. Syst. Evol. Microbiol.">
        <title>Complete genome sequence of Corynebacterium casei LMG S-19264T (=DSM 44701T), isolated from a smear-ripened cheese.</title>
        <authorList>
            <consortium name="US DOE Joint Genome Institute (JGI-PGF)"/>
            <person name="Walter F."/>
            <person name="Albersmeier A."/>
            <person name="Kalinowski J."/>
            <person name="Ruckert C."/>
        </authorList>
    </citation>
    <scope>NUCLEOTIDE SEQUENCE</scope>
    <source>
        <strain evidence="1">KCTC 12988</strain>
    </source>
</reference>
<organism evidence="1 2">
    <name type="scientific">Roseibacillus persicicus</name>
    <dbReference type="NCBI Taxonomy" id="454148"/>
    <lineage>
        <taxon>Bacteria</taxon>
        <taxon>Pseudomonadati</taxon>
        <taxon>Verrucomicrobiota</taxon>
        <taxon>Verrucomicrobiia</taxon>
        <taxon>Verrucomicrobiales</taxon>
        <taxon>Verrucomicrobiaceae</taxon>
        <taxon>Roseibacillus</taxon>
    </lineage>
</organism>
<evidence type="ECO:0000313" key="1">
    <source>
        <dbReference type="EMBL" id="GHC58493.1"/>
    </source>
</evidence>
<accession>A0A918TR66</accession>
<name>A0A918TR66_9BACT</name>
<dbReference type="EMBL" id="BMXI01000011">
    <property type="protein sequence ID" value="GHC58493.1"/>
    <property type="molecule type" value="Genomic_DNA"/>
</dbReference>
<gene>
    <name evidence="1" type="ORF">GCM10007100_26880</name>
</gene>
<reference evidence="1" key="2">
    <citation type="submission" date="2020-09" db="EMBL/GenBank/DDBJ databases">
        <authorList>
            <person name="Sun Q."/>
            <person name="Kim S."/>
        </authorList>
    </citation>
    <scope>NUCLEOTIDE SEQUENCE</scope>
    <source>
        <strain evidence="1">KCTC 12988</strain>
    </source>
</reference>
<proteinExistence type="predicted"/>
<evidence type="ECO:0000313" key="2">
    <source>
        <dbReference type="Proteomes" id="UP000644507"/>
    </source>
</evidence>
<protein>
    <submittedName>
        <fullName evidence="1">Uncharacterized protein</fullName>
    </submittedName>
</protein>
<keyword evidence="2" id="KW-1185">Reference proteome</keyword>
<comment type="caution">
    <text evidence="1">The sequence shown here is derived from an EMBL/GenBank/DDBJ whole genome shotgun (WGS) entry which is preliminary data.</text>
</comment>